<protein>
    <recommendedName>
        <fullName evidence="9">D-lactate dehydrogenase (cytochrome)</fullName>
        <ecNumber evidence="9">1.1.2.4</ecNumber>
    </recommendedName>
    <alternativeName>
        <fullName evidence="11">D-lactate ferricytochrome C oxidoreductase</fullName>
    </alternativeName>
</protein>
<evidence type="ECO:0000256" key="11">
    <source>
        <dbReference type="ARBA" id="ARBA00083446"/>
    </source>
</evidence>
<gene>
    <name evidence="14" type="ORF">CA7LBN_000480</name>
</gene>
<evidence type="ECO:0000256" key="8">
    <source>
        <dbReference type="ARBA" id="ARBA00023128"/>
    </source>
</evidence>
<name>A0A8F3AEI3_CANAR</name>
<evidence type="ECO:0000256" key="2">
    <source>
        <dbReference type="ARBA" id="ARBA00004173"/>
    </source>
</evidence>
<comment type="similarity">
    <text evidence="3">Belongs to the FAD-binding oxidoreductase/transferase type 4 family.</text>
</comment>
<dbReference type="Gene3D" id="3.30.465.10">
    <property type="match status" value="1"/>
</dbReference>
<dbReference type="GO" id="GO:0071949">
    <property type="term" value="F:FAD binding"/>
    <property type="evidence" value="ECO:0007669"/>
    <property type="project" value="InterPro"/>
</dbReference>
<evidence type="ECO:0000256" key="4">
    <source>
        <dbReference type="ARBA" id="ARBA00022630"/>
    </source>
</evidence>
<dbReference type="InterPro" id="IPR016169">
    <property type="entry name" value="FAD-bd_PCMH_sub2"/>
</dbReference>
<dbReference type="FunFam" id="3.30.70.2740:FF:000001">
    <property type="entry name" value="D-lactate dehydrogenase mitochondrial"/>
    <property type="match status" value="1"/>
</dbReference>
<dbReference type="GO" id="GO:0005739">
    <property type="term" value="C:mitochondrion"/>
    <property type="evidence" value="ECO:0007669"/>
    <property type="project" value="UniProtKB-SubCell"/>
</dbReference>
<evidence type="ECO:0000256" key="6">
    <source>
        <dbReference type="ARBA" id="ARBA00022946"/>
    </source>
</evidence>
<evidence type="ECO:0000256" key="1">
    <source>
        <dbReference type="ARBA" id="ARBA00001974"/>
    </source>
</evidence>
<proteinExistence type="inferred from homology"/>
<organism evidence="14">
    <name type="scientific">Candidozyma auris</name>
    <name type="common">Yeast</name>
    <name type="synonym">Candida auris</name>
    <dbReference type="NCBI Taxonomy" id="498019"/>
    <lineage>
        <taxon>Eukaryota</taxon>
        <taxon>Fungi</taxon>
        <taxon>Dikarya</taxon>
        <taxon>Ascomycota</taxon>
        <taxon>Saccharomycotina</taxon>
        <taxon>Pichiomycetes</taxon>
        <taxon>Metschnikowiaceae</taxon>
        <taxon>Candidozyma</taxon>
    </lineage>
</organism>
<evidence type="ECO:0000256" key="9">
    <source>
        <dbReference type="ARBA" id="ARBA00038897"/>
    </source>
</evidence>
<dbReference type="InterPro" id="IPR016166">
    <property type="entry name" value="FAD-bd_PCMH"/>
</dbReference>
<sequence length="692" mass="76266">MFRLLRSSSIRLSNARSYSTGRPQKWTPLHWVISGLLFTGGVAAGGYFSGRESDKRLKKSEGPSALTLQQLSRSTTPLDSVKTPQYADDKAFAEALAKITKIVGEDNVKSDKAVLVAHNDTSFATHHPPDPENQRPNLVVFPSSTQQVSEIMKVAHEYRVPVVANSGLTSLEGQNMHTRGPNSISLAFENLNNVLEFHPDDLDVVVQPGVGWQDLDDYLRDREDGKHLMFGPDPGMGAAIAGMVGTSASGTNAYRYGTMKENVVNLTVVLADGTVVKTRQRPKKSSAGYDLTHLFIGSEGTLGIITEITIKLHPRPKEELVCVASFPTIKDAASTAQSIINKSGIQANALELLNETTASFVNAAGASEKKFLEKPTLLIKVGGVTHSTVKEQLDVIERIGKEHNVIQFEKSSNEEENEILWTARRSGLWSTLDYGAKVLADPNDVNVWTTDVAVPVSKLAQVVDETNEDLTNSIFKGKFSVMGHVGDGNCHFLILYNTPDYMEAKKYVDRMVERAIKFDGTCTGEHGVGVGKRGYLEPELGKNAVDLMRHLKYALDPKAILNPDKVVQIDPNDTIEEQLNSGHEHSFKRNAAKPRGSKRYKTSKQIVADEIRYLQSKKLAIDTPTWTSIVAPPSLKPQKHYCDITGLEGKYKSPSNALRFHNVEIYQEVIKHMPPGIDQEYLSLRNANVVLK</sequence>
<accession>A0A8F3AEI3</accession>
<feature type="compositionally biased region" description="Basic residues" evidence="12">
    <location>
        <begin position="588"/>
        <end position="600"/>
    </location>
</feature>
<dbReference type="Gene3D" id="1.10.45.10">
    <property type="entry name" value="Vanillyl-alcohol Oxidase, Chain A, domain 4"/>
    <property type="match status" value="1"/>
</dbReference>
<keyword evidence="6" id="KW-0809">Transit peptide</keyword>
<evidence type="ECO:0000256" key="5">
    <source>
        <dbReference type="ARBA" id="ARBA00022827"/>
    </source>
</evidence>
<dbReference type="SUPFAM" id="SSF55103">
    <property type="entry name" value="FAD-linked oxidases, C-terminal domain"/>
    <property type="match status" value="1"/>
</dbReference>
<evidence type="ECO:0000256" key="12">
    <source>
        <dbReference type="SAM" id="MobiDB-lite"/>
    </source>
</evidence>
<dbReference type="PANTHER" id="PTHR11748">
    <property type="entry name" value="D-LACTATE DEHYDROGENASE"/>
    <property type="match status" value="1"/>
</dbReference>
<keyword evidence="8" id="KW-0496">Mitochondrion</keyword>
<dbReference type="Gene3D" id="3.30.70.2740">
    <property type="match status" value="1"/>
</dbReference>
<dbReference type="InterPro" id="IPR013272">
    <property type="entry name" value="Vps72/YL1_C"/>
</dbReference>
<comment type="subcellular location">
    <subcellularLocation>
        <location evidence="2">Mitochondrion</location>
    </subcellularLocation>
</comment>
<dbReference type="Pfam" id="PF02913">
    <property type="entry name" value="FAD-oxidase_C"/>
    <property type="match status" value="1"/>
</dbReference>
<evidence type="ECO:0000259" key="13">
    <source>
        <dbReference type="PROSITE" id="PS51387"/>
    </source>
</evidence>
<dbReference type="GO" id="GO:0008720">
    <property type="term" value="F:D-lactate dehydrogenase (NAD+) activity"/>
    <property type="evidence" value="ECO:0007669"/>
    <property type="project" value="TreeGrafter"/>
</dbReference>
<evidence type="ECO:0000313" key="14">
    <source>
        <dbReference type="EMBL" id="QWW21734.1"/>
    </source>
</evidence>
<dbReference type="GO" id="GO:1903457">
    <property type="term" value="P:lactate catabolic process"/>
    <property type="evidence" value="ECO:0007669"/>
    <property type="project" value="TreeGrafter"/>
</dbReference>
<dbReference type="SUPFAM" id="SSF56176">
    <property type="entry name" value="FAD-binding/transporter-associated domain-like"/>
    <property type="match status" value="1"/>
</dbReference>
<dbReference type="Pfam" id="PF01565">
    <property type="entry name" value="FAD_binding_4"/>
    <property type="match status" value="1"/>
</dbReference>
<comment type="cofactor">
    <cofactor evidence="1">
        <name>FAD</name>
        <dbReference type="ChEBI" id="CHEBI:57692"/>
    </cofactor>
</comment>
<dbReference type="FunFam" id="1.10.45.10:FF:000001">
    <property type="entry name" value="D-lactate dehydrogenase mitochondrial"/>
    <property type="match status" value="1"/>
</dbReference>
<feature type="region of interest" description="Disordered" evidence="12">
    <location>
        <begin position="579"/>
        <end position="600"/>
    </location>
</feature>
<dbReference type="InterPro" id="IPR006094">
    <property type="entry name" value="Oxid_FAD_bind_N"/>
</dbReference>
<evidence type="ECO:0000256" key="3">
    <source>
        <dbReference type="ARBA" id="ARBA00008000"/>
    </source>
</evidence>
<reference evidence="14" key="1">
    <citation type="submission" date="2021-06" db="EMBL/GenBank/DDBJ databases">
        <title>Candida auris outbreak in lebanese hospital.</title>
        <authorList>
            <person name="Finianos M."/>
        </authorList>
    </citation>
    <scope>NUCLEOTIDE SEQUENCE</scope>
    <source>
        <strain evidence="14">CA7LBN</strain>
    </source>
</reference>
<dbReference type="GO" id="GO:0004458">
    <property type="term" value="F:D-lactate dehydrogenase (cytochrome) activity"/>
    <property type="evidence" value="ECO:0007669"/>
    <property type="project" value="UniProtKB-EC"/>
</dbReference>
<dbReference type="SMART" id="SM00993">
    <property type="entry name" value="YL1_C"/>
    <property type="match status" value="1"/>
</dbReference>
<feature type="domain" description="FAD-binding PCMH-type" evidence="13">
    <location>
        <begin position="132"/>
        <end position="315"/>
    </location>
</feature>
<dbReference type="EC" id="1.1.2.4" evidence="9"/>
<dbReference type="EMBL" id="CP076749">
    <property type="protein sequence ID" value="QWW21734.1"/>
    <property type="molecule type" value="Genomic_DNA"/>
</dbReference>
<dbReference type="AlphaFoldDB" id="A0A8F3AEI3"/>
<dbReference type="Proteomes" id="UP000825438">
    <property type="component" value="Chromosome I"/>
</dbReference>
<keyword evidence="4" id="KW-0285">Flavoprotein</keyword>
<evidence type="ECO:0000256" key="7">
    <source>
        <dbReference type="ARBA" id="ARBA00023002"/>
    </source>
</evidence>
<dbReference type="InterPro" id="IPR036318">
    <property type="entry name" value="FAD-bd_PCMH-like_sf"/>
</dbReference>
<keyword evidence="7" id="KW-0560">Oxidoreductase</keyword>
<evidence type="ECO:0000256" key="10">
    <source>
        <dbReference type="ARBA" id="ARBA00051436"/>
    </source>
</evidence>
<dbReference type="InterPro" id="IPR016171">
    <property type="entry name" value="Vanillyl_alc_oxidase_C-sub2"/>
</dbReference>
<keyword evidence="5" id="KW-0274">FAD</keyword>
<dbReference type="InterPro" id="IPR016164">
    <property type="entry name" value="FAD-linked_Oxase-like_C"/>
</dbReference>
<dbReference type="PANTHER" id="PTHR11748:SF111">
    <property type="entry name" value="D-LACTATE DEHYDROGENASE, MITOCHONDRIAL-RELATED"/>
    <property type="match status" value="1"/>
</dbReference>
<dbReference type="Pfam" id="PF08265">
    <property type="entry name" value="YL1_C"/>
    <property type="match status" value="1"/>
</dbReference>
<dbReference type="PROSITE" id="PS51387">
    <property type="entry name" value="FAD_PCMH"/>
    <property type="match status" value="1"/>
</dbReference>
<dbReference type="FunFam" id="3.30.465.10:FF:000014">
    <property type="entry name" value="D-lactate dehydrogenase (Cytochrome), putative"/>
    <property type="match status" value="1"/>
</dbReference>
<dbReference type="InterPro" id="IPR004113">
    <property type="entry name" value="FAD-bd_oxidored_4_C"/>
</dbReference>
<comment type="catalytic activity">
    <reaction evidence="10">
        <text>(R)-lactate + 2 Fe(III)-[cytochrome c] = 2 Fe(II)-[cytochrome c] + pyruvate + 2 H(+)</text>
        <dbReference type="Rhea" id="RHEA:13521"/>
        <dbReference type="Rhea" id="RHEA-COMP:10350"/>
        <dbReference type="Rhea" id="RHEA-COMP:14399"/>
        <dbReference type="ChEBI" id="CHEBI:15361"/>
        <dbReference type="ChEBI" id="CHEBI:15378"/>
        <dbReference type="ChEBI" id="CHEBI:16004"/>
        <dbReference type="ChEBI" id="CHEBI:29033"/>
        <dbReference type="ChEBI" id="CHEBI:29034"/>
        <dbReference type="EC" id="1.1.2.4"/>
    </reaction>
</comment>